<dbReference type="AlphaFoldDB" id="A0A699Z775"/>
<keyword evidence="2" id="KW-1185">Reference proteome</keyword>
<feature type="non-terminal residue" evidence="1">
    <location>
        <position position="1"/>
    </location>
</feature>
<gene>
    <name evidence="1" type="ORF">HaLaN_15275</name>
</gene>
<reference evidence="1 2" key="1">
    <citation type="submission" date="2020-02" db="EMBL/GenBank/DDBJ databases">
        <title>Draft genome sequence of Haematococcus lacustris strain NIES-144.</title>
        <authorList>
            <person name="Morimoto D."/>
            <person name="Nakagawa S."/>
            <person name="Yoshida T."/>
            <person name="Sawayama S."/>
        </authorList>
    </citation>
    <scope>NUCLEOTIDE SEQUENCE [LARGE SCALE GENOMIC DNA]</scope>
    <source>
        <strain evidence="1 2">NIES-144</strain>
    </source>
</reference>
<protein>
    <submittedName>
        <fullName evidence="1">Uncharacterized protein</fullName>
    </submittedName>
</protein>
<evidence type="ECO:0000313" key="2">
    <source>
        <dbReference type="Proteomes" id="UP000485058"/>
    </source>
</evidence>
<accession>A0A699Z775</accession>
<evidence type="ECO:0000313" key="1">
    <source>
        <dbReference type="EMBL" id="GFH18463.1"/>
    </source>
</evidence>
<proteinExistence type="predicted"/>
<dbReference type="Proteomes" id="UP000485058">
    <property type="component" value="Unassembled WGS sequence"/>
</dbReference>
<dbReference type="EMBL" id="BLLF01001304">
    <property type="protein sequence ID" value="GFH18463.1"/>
    <property type="molecule type" value="Genomic_DNA"/>
</dbReference>
<sequence length="78" mass="8540">MSQGLTFPEMVVQELQQLYGEEEVTGCVVLRTHRRLGGAAAAYRAASTGLEDLMDQYGSRMARGSHRGRIKVRTAAQA</sequence>
<organism evidence="1 2">
    <name type="scientific">Haematococcus lacustris</name>
    <name type="common">Green alga</name>
    <name type="synonym">Haematococcus pluvialis</name>
    <dbReference type="NCBI Taxonomy" id="44745"/>
    <lineage>
        <taxon>Eukaryota</taxon>
        <taxon>Viridiplantae</taxon>
        <taxon>Chlorophyta</taxon>
        <taxon>core chlorophytes</taxon>
        <taxon>Chlorophyceae</taxon>
        <taxon>CS clade</taxon>
        <taxon>Chlamydomonadales</taxon>
        <taxon>Haematococcaceae</taxon>
        <taxon>Haematococcus</taxon>
    </lineage>
</organism>
<name>A0A699Z775_HAELA</name>
<comment type="caution">
    <text evidence="1">The sequence shown here is derived from an EMBL/GenBank/DDBJ whole genome shotgun (WGS) entry which is preliminary data.</text>
</comment>